<feature type="region of interest" description="Disordered" evidence="2">
    <location>
        <begin position="310"/>
        <end position="348"/>
    </location>
</feature>
<dbReference type="GO" id="GO:0015074">
    <property type="term" value="P:DNA integration"/>
    <property type="evidence" value="ECO:0007669"/>
    <property type="project" value="InterPro"/>
</dbReference>
<organism evidence="3 4">
    <name type="scientific">Cymbomonas tetramitiformis</name>
    <dbReference type="NCBI Taxonomy" id="36881"/>
    <lineage>
        <taxon>Eukaryota</taxon>
        <taxon>Viridiplantae</taxon>
        <taxon>Chlorophyta</taxon>
        <taxon>Pyramimonadophyceae</taxon>
        <taxon>Pyramimonadales</taxon>
        <taxon>Pyramimonadaceae</taxon>
        <taxon>Cymbomonas</taxon>
    </lineage>
</organism>
<dbReference type="PANTHER" id="PTHR34605">
    <property type="entry name" value="PHAGE_INTEGRASE DOMAIN-CONTAINING PROTEIN"/>
    <property type="match status" value="1"/>
</dbReference>
<evidence type="ECO:0000256" key="2">
    <source>
        <dbReference type="SAM" id="MobiDB-lite"/>
    </source>
</evidence>
<dbReference type="InterPro" id="IPR052925">
    <property type="entry name" value="Phage_Integrase-like_Recomb"/>
</dbReference>
<dbReference type="AlphaFoldDB" id="A0AAE0BVU4"/>
<dbReference type="GO" id="GO:0003677">
    <property type="term" value="F:DNA binding"/>
    <property type="evidence" value="ECO:0007669"/>
    <property type="project" value="InterPro"/>
</dbReference>
<dbReference type="Proteomes" id="UP001190700">
    <property type="component" value="Unassembled WGS sequence"/>
</dbReference>
<dbReference type="InterPro" id="IPR011010">
    <property type="entry name" value="DNA_brk_join_enz"/>
</dbReference>
<keyword evidence="1" id="KW-0233">DNA recombination</keyword>
<dbReference type="Gene3D" id="1.10.443.10">
    <property type="entry name" value="Intergrase catalytic core"/>
    <property type="match status" value="1"/>
</dbReference>
<dbReference type="InterPro" id="IPR013762">
    <property type="entry name" value="Integrase-like_cat_sf"/>
</dbReference>
<comment type="caution">
    <text evidence="3">The sequence shown here is derived from an EMBL/GenBank/DDBJ whole genome shotgun (WGS) entry which is preliminary data.</text>
</comment>
<gene>
    <name evidence="3" type="ORF">CYMTET_47195</name>
</gene>
<feature type="compositionally biased region" description="Basic and acidic residues" evidence="2">
    <location>
        <begin position="310"/>
        <end position="327"/>
    </location>
</feature>
<accession>A0AAE0BVU4</accession>
<reference evidence="3 4" key="1">
    <citation type="journal article" date="2015" name="Genome Biol. Evol.">
        <title>Comparative Genomics of a Bacterivorous Green Alga Reveals Evolutionary Causalities and Consequences of Phago-Mixotrophic Mode of Nutrition.</title>
        <authorList>
            <person name="Burns J.A."/>
            <person name="Paasch A."/>
            <person name="Narechania A."/>
            <person name="Kim E."/>
        </authorList>
    </citation>
    <scope>NUCLEOTIDE SEQUENCE [LARGE SCALE GENOMIC DNA]</scope>
    <source>
        <strain evidence="3 4">PLY_AMNH</strain>
    </source>
</reference>
<dbReference type="GO" id="GO:0006310">
    <property type="term" value="P:DNA recombination"/>
    <property type="evidence" value="ECO:0007669"/>
    <property type="project" value="UniProtKB-KW"/>
</dbReference>
<dbReference type="SUPFAM" id="SSF56349">
    <property type="entry name" value="DNA breaking-rejoining enzymes"/>
    <property type="match status" value="1"/>
</dbReference>
<evidence type="ECO:0008006" key="5">
    <source>
        <dbReference type="Google" id="ProtNLM"/>
    </source>
</evidence>
<keyword evidence="4" id="KW-1185">Reference proteome</keyword>
<name>A0AAE0BVU4_9CHLO</name>
<dbReference type="PANTHER" id="PTHR34605:SF5">
    <property type="entry name" value="INTEGRASE_RECOMBINASE XERD HOMOLOG"/>
    <property type="match status" value="1"/>
</dbReference>
<evidence type="ECO:0000256" key="1">
    <source>
        <dbReference type="ARBA" id="ARBA00023172"/>
    </source>
</evidence>
<evidence type="ECO:0000313" key="3">
    <source>
        <dbReference type="EMBL" id="KAK3243138.1"/>
    </source>
</evidence>
<proteinExistence type="predicted"/>
<dbReference type="EMBL" id="LGRX02033083">
    <property type="protein sequence ID" value="KAK3243138.1"/>
    <property type="molecule type" value="Genomic_DNA"/>
</dbReference>
<sequence length="549" mass="61047">MAKAVAKAGVIPITCGIYRYDAYFRPPSVHLTDAYTLMWELQLELDFSGLPWDAARRLEDLFTGPGEFPDLSIQKEIFTSPLLHGWLRHCNACNHASRHIKHDHLALPCQLSLTLPPCAHSPFSPFYDRVIATHIPSSRQEDSFESKEPASSVLFDLVDVDKEATSLRHHEELLAIFFAEGADPEPLVAQFDECLKAIAACGAGPLDGRHAKRQLLSALDPAFYKEVITPLRLDTELDKVPIEEIYARICEVWWCANPDGPTPAKRSPSLPLLAAYAGEEHDAATDLLSEFGRVLKEAFNLLGLLRYSGKDSVPDPPQPRRDARPQDCRTGVSFPHSKWRDEHNRRKANVTAKKEGSFSRSGVMLRGSVRFTGKDLMKVVVAFSKTNQFAEREHKVFFQTVRYTAFCAVTLTRKALAANLLPGGPKAPVRCYREADGQQVALTHAVFVHWLRDKLKAAGLQPGFYSGHSFRRGAATLAFAGRMPRGLVKHRGDWVSDAVEEYHDMSLEQRLAIPKLVSDSMAVAADARYRVPIRMGSLVPCLASTPCVG</sequence>
<evidence type="ECO:0000313" key="4">
    <source>
        <dbReference type="Proteomes" id="UP001190700"/>
    </source>
</evidence>
<protein>
    <recommendedName>
        <fullName evidence="5">Tyr recombinase domain-containing protein</fullName>
    </recommendedName>
</protein>